<accession>A0A4R8L6G5</accession>
<reference evidence="1 2" key="1">
    <citation type="submission" date="2019-03" db="EMBL/GenBank/DDBJ databases">
        <title>Genomic Encyclopedia of Type Strains, Phase IV (KMG-IV): sequencing the most valuable type-strain genomes for metagenomic binning, comparative biology and taxonomic classification.</title>
        <authorList>
            <person name="Goeker M."/>
        </authorList>
    </citation>
    <scope>NUCLEOTIDE SEQUENCE [LARGE SCALE GENOMIC DNA]</scope>
    <source>
        <strain evidence="1 2">DSM 17974</strain>
    </source>
</reference>
<gene>
    <name evidence="1" type="ORF">C7445_1375</name>
</gene>
<proteinExistence type="predicted"/>
<name>A0A4R8L6G5_9BACL</name>
<dbReference type="AlphaFoldDB" id="A0A4R8L6G5"/>
<protein>
    <submittedName>
        <fullName evidence="1">Uncharacterized protein</fullName>
    </submittedName>
</protein>
<evidence type="ECO:0000313" key="2">
    <source>
        <dbReference type="Proteomes" id="UP000294581"/>
    </source>
</evidence>
<sequence length="156" mass="17677">MNLIESGNRSIEMECPECGGQAILELDFCCGVQAHCPSCEFWMHMRLDLRFDEQGVDSQCPCKPIELRDDAKLDVLPVATVVHGDSNMNVGGYILILHAHGRMYDVCVCKTIRTLLETREYVMSRYTDLIDQGYVFRDGQFVGPDRISLPLESLTR</sequence>
<comment type="caution">
    <text evidence="1">The sequence shown here is derived from an EMBL/GenBank/DDBJ whole genome shotgun (WGS) entry which is preliminary data.</text>
</comment>
<organism evidence="1 2">
    <name type="scientific">Alicyclobacillus sacchari</name>
    <dbReference type="NCBI Taxonomy" id="392010"/>
    <lineage>
        <taxon>Bacteria</taxon>
        <taxon>Bacillati</taxon>
        <taxon>Bacillota</taxon>
        <taxon>Bacilli</taxon>
        <taxon>Bacillales</taxon>
        <taxon>Alicyclobacillaceae</taxon>
        <taxon>Alicyclobacillus</taxon>
    </lineage>
</organism>
<dbReference type="Proteomes" id="UP000294581">
    <property type="component" value="Unassembled WGS sequence"/>
</dbReference>
<keyword evidence="2" id="KW-1185">Reference proteome</keyword>
<dbReference type="EMBL" id="SORF01000037">
    <property type="protein sequence ID" value="TDY38256.1"/>
    <property type="molecule type" value="Genomic_DNA"/>
</dbReference>
<evidence type="ECO:0000313" key="1">
    <source>
        <dbReference type="EMBL" id="TDY38256.1"/>
    </source>
</evidence>